<dbReference type="InterPro" id="IPR011015">
    <property type="entry name" value="LEM/LEM-like_dom_sf"/>
</dbReference>
<dbReference type="Proteomes" id="UP000504634">
    <property type="component" value="Unplaced"/>
</dbReference>
<evidence type="ECO:0000259" key="2">
    <source>
        <dbReference type="PROSITE" id="PS50954"/>
    </source>
</evidence>
<dbReference type="Gene3D" id="1.10.720.40">
    <property type="match status" value="1"/>
</dbReference>
<feature type="transmembrane region" description="Helical" evidence="1">
    <location>
        <begin position="249"/>
        <end position="266"/>
    </location>
</feature>
<organism evidence="3 4">
    <name type="scientific">Drosophila lebanonensis</name>
    <name type="common">Fruit fly</name>
    <name type="synonym">Scaptodrosophila lebanonensis</name>
    <dbReference type="NCBI Taxonomy" id="7225"/>
    <lineage>
        <taxon>Eukaryota</taxon>
        <taxon>Metazoa</taxon>
        <taxon>Ecdysozoa</taxon>
        <taxon>Arthropoda</taxon>
        <taxon>Hexapoda</taxon>
        <taxon>Insecta</taxon>
        <taxon>Pterygota</taxon>
        <taxon>Neoptera</taxon>
        <taxon>Endopterygota</taxon>
        <taxon>Diptera</taxon>
        <taxon>Brachycera</taxon>
        <taxon>Muscomorpha</taxon>
        <taxon>Ephydroidea</taxon>
        <taxon>Drosophilidae</taxon>
        <taxon>Scaptodrosophila</taxon>
    </lineage>
</organism>
<dbReference type="CDD" id="cd12934">
    <property type="entry name" value="LEM"/>
    <property type="match status" value="1"/>
</dbReference>
<keyword evidence="3" id="KW-1185">Reference proteome</keyword>
<dbReference type="OrthoDB" id="8068829at2759"/>
<evidence type="ECO:0000313" key="5">
    <source>
        <dbReference type="RefSeq" id="XP_030374688.1"/>
    </source>
</evidence>
<dbReference type="InterPro" id="IPR003887">
    <property type="entry name" value="LEM_dom"/>
</dbReference>
<feature type="domain" description="LEM" evidence="2">
    <location>
        <begin position="5"/>
        <end position="49"/>
    </location>
</feature>
<evidence type="ECO:0000313" key="3">
    <source>
        <dbReference type="Proteomes" id="UP000504634"/>
    </source>
</evidence>
<reference evidence="4 5" key="1">
    <citation type="submission" date="2025-04" db="UniProtKB">
        <authorList>
            <consortium name="RefSeq"/>
        </authorList>
    </citation>
    <scope>IDENTIFICATION</scope>
    <source>
        <strain evidence="4 5">11010-0011.00</strain>
        <tissue evidence="4 5">Whole body</tissue>
    </source>
</reference>
<dbReference type="RefSeq" id="XP_030374688.1">
    <property type="nucleotide sequence ID" value="XM_030518828.1"/>
</dbReference>
<dbReference type="PROSITE" id="PS50954">
    <property type="entry name" value="LEM"/>
    <property type="match status" value="1"/>
</dbReference>
<gene>
    <name evidence="4 5" type="primary">LOC115624215</name>
</gene>
<proteinExistence type="predicted"/>
<protein>
    <submittedName>
        <fullName evidence="4 5">LEM domain-containing protein Bocksbeutel-like</fullName>
    </submittedName>
</protein>
<dbReference type="SUPFAM" id="SSF63451">
    <property type="entry name" value="LEM domain"/>
    <property type="match status" value="1"/>
</dbReference>
<keyword evidence="1" id="KW-0472">Membrane</keyword>
<keyword evidence="1" id="KW-0812">Transmembrane</keyword>
<accession>A0A6J2TI34</accession>
<sequence length="268" mass="30024">MMADLTYLDSLSNKELHEQCLINGMPNIPVTDTTRQVMMARLNAKIKSHVCKTINFNELKSTQAEEVPSTSDVNQMTSRKNETCLYGAMAAGPSFNVAEISSVRTTRSQKVQSELATQTTPPTLAKTAILTTSLTYQEVPSHPLIADNTNVGHYIYKRRGAILYPQLTEFLGNEPIEMDSNNTEAHRPVIDSPYMKKIRDKLSAAGRPILSRPQLRRRLISELDNEEYADQQVSTPAVSSKHQLNVQQYLIIVILVILIASMYAMCCY</sequence>
<dbReference type="SMART" id="SM00540">
    <property type="entry name" value="LEM"/>
    <property type="match status" value="1"/>
</dbReference>
<dbReference type="GeneID" id="115624215"/>
<evidence type="ECO:0000256" key="1">
    <source>
        <dbReference type="SAM" id="Phobius"/>
    </source>
</evidence>
<dbReference type="RefSeq" id="XP_030374687.1">
    <property type="nucleotide sequence ID" value="XM_030518827.1"/>
</dbReference>
<dbReference type="AlphaFoldDB" id="A0A6J2TI34"/>
<name>A0A6J2TI34_DROLE</name>
<evidence type="ECO:0000313" key="4">
    <source>
        <dbReference type="RefSeq" id="XP_030374687.1"/>
    </source>
</evidence>
<keyword evidence="1" id="KW-1133">Transmembrane helix</keyword>